<dbReference type="NCBIfam" id="TIGR00200">
    <property type="entry name" value="cinA_nterm"/>
    <property type="match status" value="1"/>
</dbReference>
<dbReference type="PANTHER" id="PTHR13939">
    <property type="entry name" value="NICOTINAMIDE-NUCLEOTIDE AMIDOHYDROLASE PNCC"/>
    <property type="match status" value="1"/>
</dbReference>
<accession>A0A9D1IUU2</accession>
<dbReference type="Pfam" id="PF02464">
    <property type="entry name" value="CinA"/>
    <property type="match status" value="1"/>
</dbReference>
<dbReference type="SMART" id="SM00852">
    <property type="entry name" value="MoCF_biosynth"/>
    <property type="match status" value="1"/>
</dbReference>
<dbReference type="SUPFAM" id="SSF53218">
    <property type="entry name" value="Molybdenum cofactor biosynthesis proteins"/>
    <property type="match status" value="1"/>
</dbReference>
<dbReference type="InterPro" id="IPR008136">
    <property type="entry name" value="CinA_C"/>
</dbReference>
<dbReference type="NCBIfam" id="TIGR00199">
    <property type="entry name" value="PncC_domain"/>
    <property type="match status" value="1"/>
</dbReference>
<dbReference type="InterPro" id="IPR036425">
    <property type="entry name" value="MoaB/Mog-like_dom_sf"/>
</dbReference>
<dbReference type="NCBIfam" id="NF001813">
    <property type="entry name" value="PRK00549.1"/>
    <property type="match status" value="1"/>
</dbReference>
<comment type="caution">
    <text evidence="3">The sequence shown here is derived from an EMBL/GenBank/DDBJ whole genome shotgun (WGS) entry which is preliminary data.</text>
</comment>
<dbReference type="AlphaFoldDB" id="A0A9D1IUU2"/>
<dbReference type="PANTHER" id="PTHR13939:SF0">
    <property type="entry name" value="NMN AMIDOHYDROLASE-LIKE PROTEIN YFAY"/>
    <property type="match status" value="1"/>
</dbReference>
<protein>
    <recommendedName>
        <fullName evidence="1">Putative competence-damage inducible protein</fullName>
    </recommendedName>
</protein>
<evidence type="ECO:0000259" key="2">
    <source>
        <dbReference type="SMART" id="SM00852"/>
    </source>
</evidence>
<sequence length="408" mass="43944">MNCEIISVGTELLLGEIVNLDAQTISQGLSEQGINVYYHTVVGDNPERLRQALAIAKERADMIITTGGLGPTADDLTKETIAAAFGKKLVMDPVQQKRLHERMGARMTPNNEKQAVLPEGCTVLENDWGTAPGCAFEADGCRVIMLPGPPRECAPMFRERVLPYLESLHEGVIRSRYIKIFGMGESEMESRLSYLMDRLQNPTAAPYAKEGECLVRVTAKAPTEAEAYAMCEPVVREVCEVLGDVVYGVDVQSLEQVVVEGLRKRGMTAALAESCTGGLIARRITSVPGASEVFGCGLVTYSNEMKMQLLGVSPETLAAHGAVSPETAIEMARGARKVGRADVGVGVTGIAGPGGGTAQKPVGLFYAAISTPQGEQVIERQRRNSTRERVQLYASSCALDLIRRTVLK</sequence>
<dbReference type="SUPFAM" id="SSF142433">
    <property type="entry name" value="CinA-like"/>
    <property type="match status" value="1"/>
</dbReference>
<reference evidence="3" key="1">
    <citation type="submission" date="2020-10" db="EMBL/GenBank/DDBJ databases">
        <authorList>
            <person name="Gilroy R."/>
        </authorList>
    </citation>
    <scope>NUCLEOTIDE SEQUENCE</scope>
    <source>
        <strain evidence="3">CHK191-8634</strain>
    </source>
</reference>
<dbReference type="Gene3D" id="3.90.950.20">
    <property type="entry name" value="CinA-like"/>
    <property type="match status" value="1"/>
</dbReference>
<dbReference type="Gene3D" id="3.30.70.2860">
    <property type="match status" value="1"/>
</dbReference>
<evidence type="ECO:0000313" key="3">
    <source>
        <dbReference type="EMBL" id="HIU43156.1"/>
    </source>
</evidence>
<dbReference type="InterPro" id="IPR001453">
    <property type="entry name" value="MoaB/Mog_dom"/>
</dbReference>
<dbReference type="Gene3D" id="3.40.980.10">
    <property type="entry name" value="MoaB/Mog-like domain"/>
    <property type="match status" value="1"/>
</dbReference>
<dbReference type="NCBIfam" id="TIGR00177">
    <property type="entry name" value="molyb_syn"/>
    <property type="match status" value="1"/>
</dbReference>
<dbReference type="Pfam" id="PF00994">
    <property type="entry name" value="MoCF_biosynth"/>
    <property type="match status" value="1"/>
</dbReference>
<dbReference type="InterPro" id="IPR050101">
    <property type="entry name" value="CinA"/>
</dbReference>
<proteinExistence type="inferred from homology"/>
<organism evidence="3 4">
    <name type="scientific">Candidatus Ventrousia excrementavium</name>
    <dbReference type="NCBI Taxonomy" id="2840961"/>
    <lineage>
        <taxon>Bacteria</taxon>
        <taxon>Bacillati</taxon>
        <taxon>Bacillota</taxon>
        <taxon>Clostridia</taxon>
        <taxon>Eubacteriales</taxon>
        <taxon>Clostridiaceae</taxon>
        <taxon>Clostridiaceae incertae sedis</taxon>
        <taxon>Candidatus Ventrousia</taxon>
    </lineage>
</organism>
<dbReference type="CDD" id="cd00885">
    <property type="entry name" value="cinA"/>
    <property type="match status" value="1"/>
</dbReference>
<feature type="domain" description="MoaB/Mog" evidence="2">
    <location>
        <begin position="4"/>
        <end position="167"/>
    </location>
</feature>
<dbReference type="Proteomes" id="UP000824073">
    <property type="component" value="Unassembled WGS sequence"/>
</dbReference>
<evidence type="ECO:0000256" key="1">
    <source>
        <dbReference type="HAMAP-Rule" id="MF_00226"/>
    </source>
</evidence>
<dbReference type="InterPro" id="IPR008135">
    <property type="entry name" value="Competence-induced_CinA"/>
</dbReference>
<dbReference type="InterPro" id="IPR041424">
    <property type="entry name" value="CinA_KH"/>
</dbReference>
<dbReference type="InterPro" id="IPR036653">
    <property type="entry name" value="CinA-like_C"/>
</dbReference>
<gene>
    <name evidence="1" type="primary">cinA</name>
    <name evidence="3" type="ORF">IAB67_02535</name>
</gene>
<name>A0A9D1IUU2_9CLOT</name>
<comment type="similarity">
    <text evidence="1">Belongs to the CinA family.</text>
</comment>
<dbReference type="Pfam" id="PF18146">
    <property type="entry name" value="CinA_KH"/>
    <property type="match status" value="1"/>
</dbReference>
<reference evidence="3" key="2">
    <citation type="journal article" date="2021" name="PeerJ">
        <title>Extensive microbial diversity within the chicken gut microbiome revealed by metagenomics and culture.</title>
        <authorList>
            <person name="Gilroy R."/>
            <person name="Ravi A."/>
            <person name="Getino M."/>
            <person name="Pursley I."/>
            <person name="Horton D.L."/>
            <person name="Alikhan N.F."/>
            <person name="Baker D."/>
            <person name="Gharbi K."/>
            <person name="Hall N."/>
            <person name="Watson M."/>
            <person name="Adriaenssens E.M."/>
            <person name="Foster-Nyarko E."/>
            <person name="Jarju S."/>
            <person name="Secka A."/>
            <person name="Antonio M."/>
            <person name="Oren A."/>
            <person name="Chaudhuri R.R."/>
            <person name="La Ragione R."/>
            <person name="Hildebrand F."/>
            <person name="Pallen M.J."/>
        </authorList>
    </citation>
    <scope>NUCLEOTIDE SEQUENCE</scope>
    <source>
        <strain evidence="3">CHK191-8634</strain>
    </source>
</reference>
<evidence type="ECO:0000313" key="4">
    <source>
        <dbReference type="Proteomes" id="UP000824073"/>
    </source>
</evidence>
<dbReference type="EMBL" id="DVMR01000028">
    <property type="protein sequence ID" value="HIU43156.1"/>
    <property type="molecule type" value="Genomic_DNA"/>
</dbReference>
<dbReference type="PIRSF" id="PIRSF006728">
    <property type="entry name" value="CinA"/>
    <property type="match status" value="1"/>
</dbReference>
<dbReference type="HAMAP" id="MF_00226_B">
    <property type="entry name" value="CinA_B"/>
    <property type="match status" value="1"/>
</dbReference>